<evidence type="ECO:0000256" key="1">
    <source>
        <dbReference type="SAM" id="MobiDB-lite"/>
    </source>
</evidence>
<accession>E4WQS3</accession>
<dbReference type="AlphaFoldDB" id="E4WQS3"/>
<sequence>MMGTENRLADLCAAAELMQYREQVLDEQKSLAAQTQLHEASLAALEQQVQSPYFGHIPLGHLPRTNIVYVPVPVGTADAARYASVLIPQYLPGSSGALSTFGLSPYGTAYGLAPPNPPNKLTLAPMSSPVPSLSSPGSALGSSLGSPACTPTEERAIYLPKEETRVATPSKQTSQPISIPTQIIAQDSTRIVPKQITLVKMRPKKLPVSPSQDQGQSPAAKIDGHFRRSLGSPTTPVIRRTEKKRPHTVFVDKNVAESLDIHFEKSLGVQAWRECLAKRAKLATPRQQNN</sequence>
<dbReference type="InParanoid" id="E4WQS3"/>
<feature type="region of interest" description="Disordered" evidence="1">
    <location>
        <begin position="126"/>
        <end position="149"/>
    </location>
</feature>
<feature type="compositionally biased region" description="Low complexity" evidence="1">
    <location>
        <begin position="126"/>
        <end position="148"/>
    </location>
</feature>
<keyword evidence="3" id="KW-1185">Reference proteome</keyword>
<evidence type="ECO:0000313" key="3">
    <source>
        <dbReference type="Proteomes" id="UP000001307"/>
    </source>
</evidence>
<gene>
    <name evidence="2" type="ORF">GSOID_T00000140001</name>
</gene>
<evidence type="ECO:0000313" key="2">
    <source>
        <dbReference type="EMBL" id="CBY20156.1"/>
    </source>
</evidence>
<feature type="region of interest" description="Disordered" evidence="1">
    <location>
        <begin position="203"/>
        <end position="236"/>
    </location>
</feature>
<proteinExistence type="predicted"/>
<protein>
    <submittedName>
        <fullName evidence="2">Uncharacterized protein</fullName>
    </submittedName>
</protein>
<organism evidence="2">
    <name type="scientific">Oikopleura dioica</name>
    <name type="common">Tunicate</name>
    <dbReference type="NCBI Taxonomy" id="34765"/>
    <lineage>
        <taxon>Eukaryota</taxon>
        <taxon>Metazoa</taxon>
        <taxon>Chordata</taxon>
        <taxon>Tunicata</taxon>
        <taxon>Appendicularia</taxon>
        <taxon>Copelata</taxon>
        <taxon>Oikopleuridae</taxon>
        <taxon>Oikopleura</taxon>
    </lineage>
</organism>
<dbReference type="EMBL" id="FN653015">
    <property type="protein sequence ID" value="CBY20156.1"/>
    <property type="molecule type" value="Genomic_DNA"/>
</dbReference>
<dbReference type="OrthoDB" id="10362396at2759"/>
<name>E4WQS3_OIKDI</name>
<reference evidence="2" key="1">
    <citation type="journal article" date="2010" name="Science">
        <title>Plasticity of animal genome architecture unmasked by rapid evolution of a pelagic tunicate.</title>
        <authorList>
            <person name="Denoeud F."/>
            <person name="Henriet S."/>
            <person name="Mungpakdee S."/>
            <person name="Aury J.M."/>
            <person name="Da Silva C."/>
            <person name="Brinkmann H."/>
            <person name="Mikhaleva J."/>
            <person name="Olsen L.C."/>
            <person name="Jubin C."/>
            <person name="Canestro C."/>
            <person name="Bouquet J.M."/>
            <person name="Danks G."/>
            <person name="Poulain J."/>
            <person name="Campsteijn C."/>
            <person name="Adamski M."/>
            <person name="Cross I."/>
            <person name="Yadetie F."/>
            <person name="Muffato M."/>
            <person name="Louis A."/>
            <person name="Butcher S."/>
            <person name="Tsagkogeorga G."/>
            <person name="Konrad A."/>
            <person name="Singh S."/>
            <person name="Jensen M.F."/>
            <person name="Cong E.H."/>
            <person name="Eikeseth-Otteraa H."/>
            <person name="Noel B."/>
            <person name="Anthouard V."/>
            <person name="Porcel B.M."/>
            <person name="Kachouri-Lafond R."/>
            <person name="Nishino A."/>
            <person name="Ugolini M."/>
            <person name="Chourrout P."/>
            <person name="Nishida H."/>
            <person name="Aasland R."/>
            <person name="Huzurbazar S."/>
            <person name="Westhof E."/>
            <person name="Delsuc F."/>
            <person name="Lehrach H."/>
            <person name="Reinhardt R."/>
            <person name="Weissenbach J."/>
            <person name="Roy S.W."/>
            <person name="Artiguenave F."/>
            <person name="Postlethwait J.H."/>
            <person name="Manak J.R."/>
            <person name="Thompson E.M."/>
            <person name="Jaillon O."/>
            <person name="Du Pasquier L."/>
            <person name="Boudinot P."/>
            <person name="Liberles D.A."/>
            <person name="Volff J.N."/>
            <person name="Philippe H."/>
            <person name="Lenhard B."/>
            <person name="Roest Crollius H."/>
            <person name="Wincker P."/>
            <person name="Chourrout D."/>
        </authorList>
    </citation>
    <scope>NUCLEOTIDE SEQUENCE [LARGE SCALE GENOMIC DNA]</scope>
</reference>
<dbReference type="Proteomes" id="UP000001307">
    <property type="component" value="Unassembled WGS sequence"/>
</dbReference>